<gene>
    <name evidence="2" type="ORF">JTE90_007131</name>
</gene>
<feature type="chain" id="PRO_5043338934" evidence="1">
    <location>
        <begin position="21"/>
        <end position="144"/>
    </location>
</feature>
<name>A0AAV6VQD4_9ARAC</name>
<dbReference type="Proteomes" id="UP000827092">
    <property type="component" value="Unassembled WGS sequence"/>
</dbReference>
<accession>A0AAV6VQD4</accession>
<feature type="signal peptide" evidence="1">
    <location>
        <begin position="1"/>
        <end position="20"/>
    </location>
</feature>
<sequence length="144" mass="15588">MPKICLLLLWILCSCGPVGPLSLHLMALFPPGPEKGPLTKALRKAVSDADSSLFERDVSLQATSFFNTSSPEVLLKELCENLKGQRPPPTALISFVKPPVSFYVAMIGAHTRIPVIGVTNGYEDVNAMVSALFIFVDMLVGRCL</sequence>
<protein>
    <submittedName>
        <fullName evidence="2">Uncharacterized protein</fullName>
    </submittedName>
</protein>
<dbReference type="EMBL" id="JAFNEN010000035">
    <property type="protein sequence ID" value="KAG8198829.1"/>
    <property type="molecule type" value="Genomic_DNA"/>
</dbReference>
<evidence type="ECO:0000313" key="3">
    <source>
        <dbReference type="Proteomes" id="UP000827092"/>
    </source>
</evidence>
<reference evidence="2 3" key="1">
    <citation type="journal article" date="2022" name="Nat. Ecol. Evol.">
        <title>A masculinizing supergene underlies an exaggerated male reproductive morph in a spider.</title>
        <authorList>
            <person name="Hendrickx F."/>
            <person name="De Corte Z."/>
            <person name="Sonet G."/>
            <person name="Van Belleghem S.M."/>
            <person name="Kostlbacher S."/>
            <person name="Vangestel C."/>
        </authorList>
    </citation>
    <scope>NUCLEOTIDE SEQUENCE [LARGE SCALE GENOMIC DNA]</scope>
    <source>
        <strain evidence="2">W744_W776</strain>
    </source>
</reference>
<proteinExistence type="predicted"/>
<keyword evidence="3" id="KW-1185">Reference proteome</keyword>
<evidence type="ECO:0000256" key="1">
    <source>
        <dbReference type="SAM" id="SignalP"/>
    </source>
</evidence>
<organism evidence="2 3">
    <name type="scientific">Oedothorax gibbosus</name>
    <dbReference type="NCBI Taxonomy" id="931172"/>
    <lineage>
        <taxon>Eukaryota</taxon>
        <taxon>Metazoa</taxon>
        <taxon>Ecdysozoa</taxon>
        <taxon>Arthropoda</taxon>
        <taxon>Chelicerata</taxon>
        <taxon>Arachnida</taxon>
        <taxon>Araneae</taxon>
        <taxon>Araneomorphae</taxon>
        <taxon>Entelegynae</taxon>
        <taxon>Araneoidea</taxon>
        <taxon>Linyphiidae</taxon>
        <taxon>Erigoninae</taxon>
        <taxon>Oedothorax</taxon>
    </lineage>
</organism>
<evidence type="ECO:0000313" key="2">
    <source>
        <dbReference type="EMBL" id="KAG8198829.1"/>
    </source>
</evidence>
<keyword evidence="1" id="KW-0732">Signal</keyword>
<dbReference type="PROSITE" id="PS51257">
    <property type="entry name" value="PROKAR_LIPOPROTEIN"/>
    <property type="match status" value="1"/>
</dbReference>
<comment type="caution">
    <text evidence="2">The sequence shown here is derived from an EMBL/GenBank/DDBJ whole genome shotgun (WGS) entry which is preliminary data.</text>
</comment>
<dbReference type="AlphaFoldDB" id="A0AAV6VQD4"/>